<comment type="cofactor">
    <cofactor evidence="1">
        <name>Mg(2+)</name>
        <dbReference type="ChEBI" id="CHEBI:18420"/>
    </cofactor>
</comment>
<dbReference type="PANTHER" id="PTHR43046:SF12">
    <property type="entry name" value="GDP-MANNOSE MANNOSYL HYDROLASE"/>
    <property type="match status" value="1"/>
</dbReference>
<dbReference type="PANTHER" id="PTHR43046">
    <property type="entry name" value="GDP-MANNOSE MANNOSYL HYDROLASE"/>
    <property type="match status" value="1"/>
</dbReference>
<dbReference type="PRINTS" id="PR00502">
    <property type="entry name" value="NUDIXFAMILY"/>
</dbReference>
<protein>
    <submittedName>
        <fullName evidence="6">Uncharacterized protein</fullName>
    </submittedName>
</protein>
<proteinExistence type="inferred from homology"/>
<keyword evidence="7" id="KW-1185">Reference proteome</keyword>
<gene>
    <name evidence="6" type="ORF">B5808_08785</name>
</gene>
<dbReference type="Pfam" id="PF00293">
    <property type="entry name" value="NUDIX"/>
    <property type="match status" value="1"/>
</dbReference>
<dbReference type="GO" id="GO:0016787">
    <property type="term" value="F:hydrolase activity"/>
    <property type="evidence" value="ECO:0007669"/>
    <property type="project" value="UniProtKB-KW"/>
</dbReference>
<reference evidence="6 7" key="1">
    <citation type="submission" date="2017-04" db="EMBL/GenBank/DDBJ databases">
        <authorList>
            <person name="Afonso C.L."/>
            <person name="Miller P.J."/>
            <person name="Scott M.A."/>
            <person name="Spackman E."/>
            <person name="Goraichik I."/>
            <person name="Dimitrov K.M."/>
            <person name="Suarez D.L."/>
            <person name="Swayne D.E."/>
        </authorList>
    </citation>
    <scope>NUCLEOTIDE SEQUENCE [LARGE SCALE GENOMIC DNA]</scope>
    <source>
        <strain evidence="7">XA(T)</strain>
    </source>
</reference>
<dbReference type="STRING" id="1619308.B5808_08785"/>
<evidence type="ECO:0000256" key="2">
    <source>
        <dbReference type="ARBA" id="ARBA00005582"/>
    </source>
</evidence>
<dbReference type="PROSITE" id="PS00893">
    <property type="entry name" value="NUDIX_BOX"/>
    <property type="match status" value="1"/>
</dbReference>
<dbReference type="Gene3D" id="3.90.79.10">
    <property type="entry name" value="Nucleoside Triphosphate Pyrophosphohydrolase"/>
    <property type="match status" value="1"/>
</dbReference>
<evidence type="ECO:0000256" key="1">
    <source>
        <dbReference type="ARBA" id="ARBA00001946"/>
    </source>
</evidence>
<accession>A0A1X9LQ96</accession>
<evidence type="ECO:0000256" key="5">
    <source>
        <dbReference type="RuleBase" id="RU003476"/>
    </source>
</evidence>
<dbReference type="InterPro" id="IPR000086">
    <property type="entry name" value="NUDIX_hydrolase_dom"/>
</dbReference>
<dbReference type="Proteomes" id="UP000192775">
    <property type="component" value="Chromosome"/>
</dbReference>
<dbReference type="InterPro" id="IPR020476">
    <property type="entry name" value="Nudix_hydrolase"/>
</dbReference>
<evidence type="ECO:0000313" key="6">
    <source>
        <dbReference type="EMBL" id="ARJ05299.1"/>
    </source>
</evidence>
<name>A0A1X9LQ96_9MICO</name>
<dbReference type="PROSITE" id="PS51462">
    <property type="entry name" value="NUDIX"/>
    <property type="match status" value="1"/>
</dbReference>
<dbReference type="CDD" id="cd04685">
    <property type="entry name" value="NUDIX_Hydrolase"/>
    <property type="match status" value="1"/>
</dbReference>
<comment type="similarity">
    <text evidence="2 5">Belongs to the Nudix hydrolase family.</text>
</comment>
<dbReference type="RefSeq" id="WP_085019437.1">
    <property type="nucleotide sequence ID" value="NZ_BMHD01000001.1"/>
</dbReference>
<organism evidence="6 7">
    <name type="scientific">Cnuibacter physcomitrellae</name>
    <dbReference type="NCBI Taxonomy" id="1619308"/>
    <lineage>
        <taxon>Bacteria</taxon>
        <taxon>Bacillati</taxon>
        <taxon>Actinomycetota</taxon>
        <taxon>Actinomycetes</taxon>
        <taxon>Micrococcales</taxon>
        <taxon>Microbacteriaceae</taxon>
        <taxon>Cnuibacter</taxon>
    </lineage>
</organism>
<evidence type="ECO:0000313" key="7">
    <source>
        <dbReference type="Proteomes" id="UP000192775"/>
    </source>
</evidence>
<dbReference type="KEGG" id="cphy:B5808_08785"/>
<dbReference type="EMBL" id="CP020715">
    <property type="protein sequence ID" value="ARJ05299.1"/>
    <property type="molecule type" value="Genomic_DNA"/>
</dbReference>
<keyword evidence="4" id="KW-0460">Magnesium</keyword>
<dbReference type="AlphaFoldDB" id="A0A1X9LQ96"/>
<evidence type="ECO:0000256" key="3">
    <source>
        <dbReference type="ARBA" id="ARBA00022801"/>
    </source>
</evidence>
<keyword evidence="3 5" id="KW-0378">Hydrolase</keyword>
<sequence>MTSSASPIILKSRVIVAAGDRTLLFYTAPDVPSNPVRWLTPGGHLEAGETHLDGAVRELFEETGLVVEPGGLGSPVWARDFVGEPSPGVLRDYHEEYYLLRVDEPFDPIADNWTPEEVVDVQAWRWFTLAELSSSDDAVEPDDLAAVLARVLS</sequence>
<dbReference type="SUPFAM" id="SSF55811">
    <property type="entry name" value="Nudix"/>
    <property type="match status" value="1"/>
</dbReference>
<dbReference type="InterPro" id="IPR015797">
    <property type="entry name" value="NUDIX_hydrolase-like_dom_sf"/>
</dbReference>
<evidence type="ECO:0000256" key="4">
    <source>
        <dbReference type="ARBA" id="ARBA00022842"/>
    </source>
</evidence>
<dbReference type="InterPro" id="IPR020084">
    <property type="entry name" value="NUDIX_hydrolase_CS"/>
</dbReference>